<dbReference type="RefSeq" id="WP_209456309.1">
    <property type="nucleotide sequence ID" value="NZ_BAAACS010000013.1"/>
</dbReference>
<gene>
    <name evidence="1" type="ORF">J2Z43_001263</name>
</gene>
<evidence type="ECO:0000313" key="1">
    <source>
        <dbReference type="EMBL" id="MBP1854873.1"/>
    </source>
</evidence>
<evidence type="ECO:0000313" key="2">
    <source>
        <dbReference type="Proteomes" id="UP000767291"/>
    </source>
</evidence>
<dbReference type="Proteomes" id="UP000767291">
    <property type="component" value="Unassembled WGS sequence"/>
</dbReference>
<sequence length="774" mass="90159">MLKLGEKVIYELDSDYFDLKGINGFSKTNKNLFITNLGNIVIGEGSDLDDLVGIKYIYSFSENKEKLVSYLKDNKIFVEGIDFSFYLENDGSKKRARADLKMVLGVVDYEMICANQRDFIFAIKDSATILSIDGSKNFIGGINCDHEKFVFMGSKNRFEIYFSDIERDVVENGYVSLKGYFHIEREGIVARSITIFNDNIKNIIPSNIEETVKENHKIGNLPPESDVVFCKVTGNIQGCDYKNANTLMIRFQGQLIFINKKTKKQLLSVDENRCYKLSLDKDLIVFDGKNVFNLYINDKNRDIMRIDSLNDIEDEKVGYTGNHTPFFIEQVDDKLKISKYKDLDILSIDDEKILDIVVDNNKVIVDKGYVETKIVFQNQVVSMYLRKTMTEKLIKDTYRFSKESLLKEMTTEVVFDNWAKAMNDMLLYNFFSNMFYIKEELDKSLASQLNDEIRIDLVNKLYRDIQIQKNDLDLISAYYPRVIESQNNSMLGKFGVDFNSDTFNVLLSIKSVALDLLDKFYRHLNQIEDSLNKIIFVISEDEHKKYNYRMLKETDSDKLDIFLRQASKKLNHLVKDMYPYYIEEASLSIKSVFDSLKKYYVDIKSDGIKDILFDKITETYVFKQLPINEETNYRRKDIIEDMYKLIGNGLNNLDNKKFFIGENTYITNSTVWNLEYKLLDLSSQDRDETSSYIEVDLDKEIYENLVEEESIDEISGDESILREIITEMDIDDESSIDMAYQELDVDIDELDSDLDDVDFDIDIDDDIKELLDDI</sequence>
<accession>A0ABS4EAD3</accession>
<proteinExistence type="predicted"/>
<protein>
    <submittedName>
        <fullName evidence="1">Uncharacterized protein</fullName>
    </submittedName>
</protein>
<reference evidence="1 2" key="1">
    <citation type="submission" date="2021-03" db="EMBL/GenBank/DDBJ databases">
        <title>Genomic Encyclopedia of Type Strains, Phase IV (KMG-IV): sequencing the most valuable type-strain genomes for metagenomic binning, comparative biology and taxonomic classification.</title>
        <authorList>
            <person name="Goeker M."/>
        </authorList>
    </citation>
    <scope>NUCLEOTIDE SEQUENCE [LARGE SCALE GENOMIC DNA]</scope>
    <source>
        <strain evidence="1 2">DSM 1289</strain>
    </source>
</reference>
<keyword evidence="2" id="KW-1185">Reference proteome</keyword>
<organism evidence="1 2">
    <name type="scientific">Metaclostridioides mangenotii</name>
    <dbReference type="NCBI Taxonomy" id="1540"/>
    <lineage>
        <taxon>Bacteria</taxon>
        <taxon>Bacillati</taxon>
        <taxon>Bacillota</taxon>
        <taxon>Clostridia</taxon>
        <taxon>Peptostreptococcales</taxon>
        <taxon>Peptostreptococcaceae</taxon>
        <taxon>Metaclostridioides</taxon>
    </lineage>
</organism>
<comment type="caution">
    <text evidence="1">The sequence shown here is derived from an EMBL/GenBank/DDBJ whole genome shotgun (WGS) entry which is preliminary data.</text>
</comment>
<dbReference type="EMBL" id="JAGGJX010000001">
    <property type="protein sequence ID" value="MBP1854873.1"/>
    <property type="molecule type" value="Genomic_DNA"/>
</dbReference>
<name>A0ABS4EAD3_9FIRM</name>